<dbReference type="GO" id="GO:0004553">
    <property type="term" value="F:hydrolase activity, hydrolyzing O-glycosyl compounds"/>
    <property type="evidence" value="ECO:0007669"/>
    <property type="project" value="InterPro"/>
</dbReference>
<evidence type="ECO:0000259" key="3">
    <source>
        <dbReference type="Pfam" id="PF00150"/>
    </source>
</evidence>
<dbReference type="EMBL" id="BMIL01000009">
    <property type="protein sequence ID" value="GGC71943.1"/>
    <property type="molecule type" value="Genomic_DNA"/>
</dbReference>
<dbReference type="RefSeq" id="WP_188627436.1">
    <property type="nucleotide sequence ID" value="NZ_BMIL01000009.1"/>
</dbReference>
<comment type="caution">
    <text evidence="4">The sequence shown here is derived from an EMBL/GenBank/DDBJ whole genome shotgun (WGS) entry which is preliminary data.</text>
</comment>
<gene>
    <name evidence="4" type="ORF">GCM10011387_26840</name>
</gene>
<evidence type="ECO:0000256" key="1">
    <source>
        <dbReference type="ARBA" id="ARBA00022801"/>
    </source>
</evidence>
<keyword evidence="1" id="KW-0378">Hydrolase</keyword>
<name>A0A916UH48_9SPHI</name>
<dbReference type="Pfam" id="PF00150">
    <property type="entry name" value="Cellulase"/>
    <property type="match status" value="1"/>
</dbReference>
<evidence type="ECO:0000313" key="5">
    <source>
        <dbReference type="Proteomes" id="UP000651668"/>
    </source>
</evidence>
<reference evidence="4" key="1">
    <citation type="journal article" date="2014" name="Int. J. Syst. Evol. Microbiol.">
        <title>Complete genome sequence of Corynebacterium casei LMG S-19264T (=DSM 44701T), isolated from a smear-ripened cheese.</title>
        <authorList>
            <consortium name="US DOE Joint Genome Institute (JGI-PGF)"/>
            <person name="Walter F."/>
            <person name="Albersmeier A."/>
            <person name="Kalinowski J."/>
            <person name="Ruckert C."/>
        </authorList>
    </citation>
    <scope>NUCLEOTIDE SEQUENCE</scope>
    <source>
        <strain evidence="4">CGMCC 1.15343</strain>
    </source>
</reference>
<sequence length="751" mass="83117">MNFNKTLLALLFVPLLTEAQQTKKANEVYIDKTGIIRLQANNKEASYFGVNYTLPFAYGYRSHKKLNINIEQAIDRDVYHLARLGINAFRVHVWDTEISDAAGNLKENEHLRLFDYLIAKLEERGIRILITPIAFWGNGYPDEDEKTGSFVERYTKGGAVVEEAAFVAQERYLDQFFRHVNPYTKKTYAEDPFVIATEINNEPKHSGPKSRATEYVNRMVAAVRKTGWTKPVFYNISESPSYADAVAASTADGFSFQWYPTGLVAGHEQQGNLLPHVDRYQIPFDTIPAFKHKPRMVYEFESADVLKPYMYPAMARSFKTAGMQWATQFAYDPLGTAYANTEYQTHYLNLAYTPAKAISLLIASRIFHHMPAYKDYGSFPENTSFAGFKLDSKAAAAEMNTASEYYYTSGSESKPVEAKALQHIAGVGSSPVLKYSGNGAYFLDKVKAGVWRLEVMPDVKVLADPFGKNELDKPVRTTVWASHDMEVVLPDLGEGFSVLALNAGNKHQPTVNRGKFKITPGTYLLRKKGLAFTASAQTKVGVLGLNEFVAPEAVSKATDVAAATSLLKAKVAADGTLPLFDGTVAASNVVVYAPSWETDPYAFVNEAGQHAHLSLKHKPSGTGQLGGVQVNLTDVVDKGSLSSADWKTLSVRISGDRESRAKVILVDARGNAVSGLINIGRRTVEVPVAVQAMKPDEFMLLPRPYPGFQALYFKGSGKEAFKLQELEKIQVLLLGDDQANEVRIESIKLVR</sequence>
<keyword evidence="5" id="KW-1185">Reference proteome</keyword>
<proteinExistence type="predicted"/>
<dbReference type="AlphaFoldDB" id="A0A916UH48"/>
<dbReference type="SUPFAM" id="SSF51445">
    <property type="entry name" value="(Trans)glycosidases"/>
    <property type="match status" value="1"/>
</dbReference>
<accession>A0A916UH48</accession>
<keyword evidence="2" id="KW-0326">Glycosidase</keyword>
<dbReference type="Proteomes" id="UP000651668">
    <property type="component" value="Unassembled WGS sequence"/>
</dbReference>
<reference evidence="4" key="2">
    <citation type="submission" date="2020-09" db="EMBL/GenBank/DDBJ databases">
        <authorList>
            <person name="Sun Q."/>
            <person name="Zhou Y."/>
        </authorList>
    </citation>
    <scope>NUCLEOTIDE SEQUENCE</scope>
    <source>
        <strain evidence="4">CGMCC 1.15343</strain>
    </source>
</reference>
<dbReference type="GO" id="GO:0000272">
    <property type="term" value="P:polysaccharide catabolic process"/>
    <property type="evidence" value="ECO:0007669"/>
    <property type="project" value="InterPro"/>
</dbReference>
<dbReference type="InterPro" id="IPR017853">
    <property type="entry name" value="GH"/>
</dbReference>
<dbReference type="InterPro" id="IPR001547">
    <property type="entry name" value="Glyco_hydro_5"/>
</dbReference>
<dbReference type="Gene3D" id="3.20.20.80">
    <property type="entry name" value="Glycosidases"/>
    <property type="match status" value="1"/>
</dbReference>
<feature type="domain" description="Glycoside hydrolase family 5" evidence="3">
    <location>
        <begin position="79"/>
        <end position="233"/>
    </location>
</feature>
<evidence type="ECO:0000256" key="2">
    <source>
        <dbReference type="ARBA" id="ARBA00023295"/>
    </source>
</evidence>
<protein>
    <recommendedName>
        <fullName evidence="3">Glycoside hydrolase family 5 domain-containing protein</fullName>
    </recommendedName>
</protein>
<evidence type="ECO:0000313" key="4">
    <source>
        <dbReference type="EMBL" id="GGC71943.1"/>
    </source>
</evidence>
<organism evidence="4 5">
    <name type="scientific">Pedobacter quisquiliarum</name>
    <dbReference type="NCBI Taxonomy" id="1834438"/>
    <lineage>
        <taxon>Bacteria</taxon>
        <taxon>Pseudomonadati</taxon>
        <taxon>Bacteroidota</taxon>
        <taxon>Sphingobacteriia</taxon>
        <taxon>Sphingobacteriales</taxon>
        <taxon>Sphingobacteriaceae</taxon>
        <taxon>Pedobacter</taxon>
    </lineage>
</organism>